<accession>A0A024FU13</accession>
<proteinExistence type="predicted"/>
<keyword evidence="2" id="KW-1185">Reference proteome</keyword>
<dbReference type="EMBL" id="CAIX01000114">
    <property type="protein sequence ID" value="CCI10159.1"/>
    <property type="molecule type" value="Genomic_DNA"/>
</dbReference>
<evidence type="ECO:0000313" key="1">
    <source>
        <dbReference type="EMBL" id="CCI10159.1"/>
    </source>
</evidence>
<gene>
    <name evidence="1" type="ORF">BN9_069180</name>
</gene>
<reference evidence="1 2" key="1">
    <citation type="submission" date="2012-05" db="EMBL/GenBank/DDBJ databases">
        <title>Recombination and specialization in a pathogen metapopulation.</title>
        <authorList>
            <person name="Gardiner A."/>
            <person name="Kemen E."/>
            <person name="Schultz-Larsen T."/>
            <person name="MacLean D."/>
            <person name="Van Oosterhout C."/>
            <person name="Jones J.D.G."/>
        </authorList>
    </citation>
    <scope>NUCLEOTIDE SEQUENCE [LARGE SCALE GENOMIC DNA]</scope>
    <source>
        <strain evidence="1 2">Ac Nc2</strain>
    </source>
</reference>
<name>A0A024FU13_9STRA</name>
<organism evidence="1 2">
    <name type="scientific">Albugo candida</name>
    <dbReference type="NCBI Taxonomy" id="65357"/>
    <lineage>
        <taxon>Eukaryota</taxon>
        <taxon>Sar</taxon>
        <taxon>Stramenopiles</taxon>
        <taxon>Oomycota</taxon>
        <taxon>Peronosporomycetes</taxon>
        <taxon>Albuginales</taxon>
        <taxon>Albuginaceae</taxon>
        <taxon>Albugo</taxon>
    </lineage>
</organism>
<comment type="caution">
    <text evidence="1">The sequence shown here is derived from an EMBL/GenBank/DDBJ whole genome shotgun (WGS) entry which is preliminary data.</text>
</comment>
<dbReference type="InParanoid" id="A0A024FU13"/>
<dbReference type="Proteomes" id="UP000053237">
    <property type="component" value="Unassembled WGS sequence"/>
</dbReference>
<dbReference type="AlphaFoldDB" id="A0A024FU13"/>
<evidence type="ECO:0000313" key="2">
    <source>
        <dbReference type="Proteomes" id="UP000053237"/>
    </source>
</evidence>
<sequence>MNKNAFFMGEHVVLKKKAKSEFWYQSFARPLVIGKGPLQHGLRIALVRESILGILEGGPQACSCKRKCYQTNKKRKSYQLERTAHSQGGKKKRAYHAAVIETTLPEINVCFFITRSFRECSTRPN</sequence>
<protein>
    <submittedName>
        <fullName evidence="1">Uncharacterized protein</fullName>
    </submittedName>
</protein>